<evidence type="ECO:0000313" key="7">
    <source>
        <dbReference type="EMBL" id="ETN71805.1"/>
    </source>
</evidence>
<keyword evidence="2 5" id="KW-0812">Transmembrane</keyword>
<evidence type="ECO:0000256" key="4">
    <source>
        <dbReference type="ARBA" id="ARBA00023136"/>
    </source>
</evidence>
<dbReference type="KEGG" id="nai:NECAME_14076"/>
<evidence type="ECO:0000259" key="6">
    <source>
        <dbReference type="Pfam" id="PF00909"/>
    </source>
</evidence>
<dbReference type="Gene3D" id="1.10.3430.10">
    <property type="entry name" value="Ammonium transporter AmtB like domains"/>
    <property type="match status" value="2"/>
</dbReference>
<accession>W2SQB9</accession>
<keyword evidence="8" id="KW-1185">Reference proteome</keyword>
<feature type="transmembrane region" description="Helical" evidence="5">
    <location>
        <begin position="122"/>
        <end position="143"/>
    </location>
</feature>
<evidence type="ECO:0000256" key="3">
    <source>
        <dbReference type="ARBA" id="ARBA00022989"/>
    </source>
</evidence>
<dbReference type="OrthoDB" id="534912at2759"/>
<evidence type="ECO:0000256" key="1">
    <source>
        <dbReference type="ARBA" id="ARBA00004141"/>
    </source>
</evidence>
<feature type="domain" description="Ammonium transporter AmtB-like" evidence="6">
    <location>
        <begin position="20"/>
        <end position="93"/>
    </location>
</feature>
<reference evidence="8" key="1">
    <citation type="journal article" date="2014" name="Nat. Genet.">
        <title>Genome of the human hookworm Necator americanus.</title>
        <authorList>
            <person name="Tang Y.T."/>
            <person name="Gao X."/>
            <person name="Rosa B.A."/>
            <person name="Abubucker S."/>
            <person name="Hallsworth-Pepin K."/>
            <person name="Martin J."/>
            <person name="Tyagi R."/>
            <person name="Heizer E."/>
            <person name="Zhang X."/>
            <person name="Bhonagiri-Palsikar V."/>
            <person name="Minx P."/>
            <person name="Warren W.C."/>
            <person name="Wang Q."/>
            <person name="Zhan B."/>
            <person name="Hotez P.J."/>
            <person name="Sternberg P.W."/>
            <person name="Dougall A."/>
            <person name="Gaze S.T."/>
            <person name="Mulvenna J."/>
            <person name="Sotillo J."/>
            <person name="Ranganathan S."/>
            <person name="Rabelo E.M."/>
            <person name="Wilson R.K."/>
            <person name="Felgner P.L."/>
            <person name="Bethony J."/>
            <person name="Hawdon J.M."/>
            <person name="Gasser R.B."/>
            <person name="Loukas A."/>
            <person name="Mitreva M."/>
        </authorList>
    </citation>
    <scope>NUCLEOTIDE SEQUENCE [LARGE SCALE GENOMIC DNA]</scope>
</reference>
<dbReference type="InterPro" id="IPR024041">
    <property type="entry name" value="NH4_transpt_AmtB-like_dom"/>
</dbReference>
<dbReference type="GO" id="GO:0008519">
    <property type="term" value="F:ammonium channel activity"/>
    <property type="evidence" value="ECO:0007669"/>
    <property type="project" value="InterPro"/>
</dbReference>
<evidence type="ECO:0000256" key="5">
    <source>
        <dbReference type="SAM" id="Phobius"/>
    </source>
</evidence>
<feature type="transmembrane region" description="Helical" evidence="5">
    <location>
        <begin position="62"/>
        <end position="79"/>
    </location>
</feature>
<keyword evidence="4 5" id="KW-0472">Membrane</keyword>
<gene>
    <name evidence="7" type="ORF">NECAME_14076</name>
</gene>
<dbReference type="InterPro" id="IPR029020">
    <property type="entry name" value="Ammonium/urea_transptr"/>
</dbReference>
<dbReference type="Pfam" id="PF00909">
    <property type="entry name" value="Ammonium_transp"/>
    <property type="match status" value="1"/>
</dbReference>
<dbReference type="AlphaFoldDB" id="W2SQB9"/>
<dbReference type="GO" id="GO:0005886">
    <property type="term" value="C:plasma membrane"/>
    <property type="evidence" value="ECO:0007669"/>
    <property type="project" value="InterPro"/>
</dbReference>
<keyword evidence="3 5" id="KW-1133">Transmembrane helix</keyword>
<dbReference type="STRING" id="51031.W2SQB9"/>
<proteinExistence type="predicted"/>
<feature type="transmembrane region" description="Helical" evidence="5">
    <location>
        <begin position="31"/>
        <end position="50"/>
    </location>
</feature>
<dbReference type="EMBL" id="KI666720">
    <property type="protein sequence ID" value="ETN71805.1"/>
    <property type="molecule type" value="Genomic_DNA"/>
</dbReference>
<sequence>MVLFGLFGKYDANTMPGGSEDSSYMAVKYPLFQDTHVMIFIGFGFLMTFLKRYGFSAISVNMLLACFTIEWGMIVRGMLGHEFAHEGKFTIGVEHLNIIYPAMKSESNTAGISAASQAVNQLTGLGLVLISALLSGLATGFLLKLKLINQVREKELYADGDYFETPADYDFNTRIVSRIDRVEINEHTQLTQKEI</sequence>
<name>W2SQB9_NECAM</name>
<evidence type="ECO:0000256" key="2">
    <source>
        <dbReference type="ARBA" id="ARBA00022692"/>
    </source>
</evidence>
<dbReference type="InterPro" id="IPR002229">
    <property type="entry name" value="RhesusRHD"/>
</dbReference>
<dbReference type="Proteomes" id="UP000053676">
    <property type="component" value="Unassembled WGS sequence"/>
</dbReference>
<protein>
    <recommendedName>
        <fullName evidence="6">Ammonium transporter AmtB-like domain-containing protein</fullName>
    </recommendedName>
</protein>
<comment type="subcellular location">
    <subcellularLocation>
        <location evidence="1">Membrane</location>
        <topology evidence="1">Multi-pass membrane protein</topology>
    </subcellularLocation>
</comment>
<evidence type="ECO:0000313" key="8">
    <source>
        <dbReference type="Proteomes" id="UP000053676"/>
    </source>
</evidence>
<organism evidence="7 8">
    <name type="scientific">Necator americanus</name>
    <name type="common">Human hookworm</name>
    <dbReference type="NCBI Taxonomy" id="51031"/>
    <lineage>
        <taxon>Eukaryota</taxon>
        <taxon>Metazoa</taxon>
        <taxon>Ecdysozoa</taxon>
        <taxon>Nematoda</taxon>
        <taxon>Chromadorea</taxon>
        <taxon>Rhabditida</taxon>
        <taxon>Rhabditina</taxon>
        <taxon>Rhabditomorpha</taxon>
        <taxon>Strongyloidea</taxon>
        <taxon>Ancylostomatidae</taxon>
        <taxon>Bunostominae</taxon>
        <taxon>Necator</taxon>
    </lineage>
</organism>
<dbReference type="PRINTS" id="PR00342">
    <property type="entry name" value="RHESUSRHD"/>
</dbReference>